<feature type="domain" description="HTH tetR-type" evidence="3">
    <location>
        <begin position="9"/>
        <end position="69"/>
    </location>
</feature>
<dbReference type="PROSITE" id="PS50977">
    <property type="entry name" value="HTH_TETR_2"/>
    <property type="match status" value="1"/>
</dbReference>
<keyword evidence="1 2" id="KW-0238">DNA-binding</keyword>
<comment type="caution">
    <text evidence="4">The sequence shown here is derived from an EMBL/GenBank/DDBJ whole genome shotgun (WGS) entry which is preliminary data.</text>
</comment>
<dbReference type="SUPFAM" id="SSF46689">
    <property type="entry name" value="Homeodomain-like"/>
    <property type="match status" value="1"/>
</dbReference>
<feature type="DNA-binding region" description="H-T-H motif" evidence="2">
    <location>
        <begin position="32"/>
        <end position="51"/>
    </location>
</feature>
<evidence type="ECO:0000256" key="2">
    <source>
        <dbReference type="PROSITE-ProRule" id="PRU00335"/>
    </source>
</evidence>
<evidence type="ECO:0000259" key="3">
    <source>
        <dbReference type="PROSITE" id="PS50977"/>
    </source>
</evidence>
<gene>
    <name evidence="4" type="ORF">JOE42_003056</name>
</gene>
<evidence type="ECO:0000313" key="5">
    <source>
        <dbReference type="Proteomes" id="UP000703038"/>
    </source>
</evidence>
<evidence type="ECO:0000256" key="1">
    <source>
        <dbReference type="ARBA" id="ARBA00023125"/>
    </source>
</evidence>
<dbReference type="EMBL" id="JAFBBK010000001">
    <property type="protein sequence ID" value="MBM7416323.1"/>
    <property type="molecule type" value="Genomic_DNA"/>
</dbReference>
<dbReference type="RefSeq" id="WP_204869155.1">
    <property type="nucleotide sequence ID" value="NZ_JAFBBK010000001.1"/>
</dbReference>
<dbReference type="Gene3D" id="1.10.357.10">
    <property type="entry name" value="Tetracycline Repressor, domain 2"/>
    <property type="match status" value="1"/>
</dbReference>
<dbReference type="Proteomes" id="UP000703038">
    <property type="component" value="Unassembled WGS sequence"/>
</dbReference>
<reference evidence="4 5" key="1">
    <citation type="submission" date="2021-01" db="EMBL/GenBank/DDBJ databases">
        <title>Genomics of switchgrass bacterial isolates.</title>
        <authorList>
            <person name="Shade A."/>
        </authorList>
    </citation>
    <scope>NUCLEOTIDE SEQUENCE [LARGE SCALE GENOMIC DNA]</scope>
    <source>
        <strain evidence="4 5">PvP111</strain>
    </source>
</reference>
<organism evidence="4 5">
    <name type="scientific">Rhodococcoides corynebacterioides</name>
    <dbReference type="NCBI Taxonomy" id="53972"/>
    <lineage>
        <taxon>Bacteria</taxon>
        <taxon>Bacillati</taxon>
        <taxon>Actinomycetota</taxon>
        <taxon>Actinomycetes</taxon>
        <taxon>Mycobacteriales</taxon>
        <taxon>Nocardiaceae</taxon>
        <taxon>Rhodococcoides</taxon>
    </lineage>
</organism>
<dbReference type="InterPro" id="IPR001647">
    <property type="entry name" value="HTH_TetR"/>
</dbReference>
<dbReference type="InterPro" id="IPR009057">
    <property type="entry name" value="Homeodomain-like_sf"/>
</dbReference>
<name>A0ABS2KWN0_9NOCA</name>
<keyword evidence="5" id="KW-1185">Reference proteome</keyword>
<proteinExistence type="predicted"/>
<sequence length="193" mass="21018">MTTLEARREQRRAALLAAGIDLLGAVGGPAVSVRAVCSRASLTERYFYENFGDRDSFVRTVYTAVAEEGRDALVRAVGQARRPEERARRAVTAFVELMIDRPEHGRVLLSAPFADPALSTWGRRTMPIFVALIGDALPAESDDVDRLLTATGVVGALTALFTAYLDGEIGVERQRLVDHCTDLVLSASNRRTA</sequence>
<evidence type="ECO:0000313" key="4">
    <source>
        <dbReference type="EMBL" id="MBM7416323.1"/>
    </source>
</evidence>
<accession>A0ABS2KWN0</accession>
<protein>
    <submittedName>
        <fullName evidence="4">AcrR family transcriptional regulator</fullName>
    </submittedName>
</protein>